<feature type="transmembrane region" description="Helical" evidence="2">
    <location>
        <begin position="222"/>
        <end position="243"/>
    </location>
</feature>
<dbReference type="PANTHER" id="PTHR42109:SF2">
    <property type="entry name" value="INTEGRAL MEMBRANE PROTEIN"/>
    <property type="match status" value="1"/>
</dbReference>
<dbReference type="OrthoDB" id="2560628at2759"/>
<dbReference type="STRING" id="41067.A0A2I2FFD4"/>
<reference evidence="4 5" key="1">
    <citation type="submission" date="2017-12" db="EMBL/GenBank/DDBJ databases">
        <authorList>
            <consortium name="DOE Joint Genome Institute"/>
            <person name="Haridas S."/>
            <person name="Kjaerbolling I."/>
            <person name="Vesth T.C."/>
            <person name="Frisvad J.C."/>
            <person name="Nybo J.L."/>
            <person name="Theobald S."/>
            <person name="Kuo A."/>
            <person name="Bowyer P."/>
            <person name="Matsuda Y."/>
            <person name="Mondo S."/>
            <person name="Lyhne E.K."/>
            <person name="Kogle M.E."/>
            <person name="Clum A."/>
            <person name="Lipzen A."/>
            <person name="Salamov A."/>
            <person name="Ngan C.Y."/>
            <person name="Daum C."/>
            <person name="Chiniquy J."/>
            <person name="Barry K."/>
            <person name="LaButti K."/>
            <person name="Simmons B.A."/>
            <person name="Magnuson J.K."/>
            <person name="Mortensen U.H."/>
            <person name="Larsen T.O."/>
            <person name="Grigoriev I.V."/>
            <person name="Baker S.E."/>
            <person name="Andersen M.R."/>
            <person name="Nordberg H.P."/>
            <person name="Cantor M.N."/>
            <person name="Hua S.X."/>
        </authorList>
    </citation>
    <scope>NUCLEOTIDE SEQUENCE [LARGE SCALE GENOMIC DNA]</scope>
    <source>
        <strain evidence="4 5">CBS 102.13</strain>
    </source>
</reference>
<dbReference type="Pfam" id="PF24800">
    <property type="entry name" value="DUF7702"/>
    <property type="match status" value="1"/>
</dbReference>
<dbReference type="AlphaFoldDB" id="A0A2I2FFD4"/>
<feature type="transmembrane region" description="Helical" evidence="2">
    <location>
        <begin position="147"/>
        <end position="166"/>
    </location>
</feature>
<feature type="transmembrane region" description="Helical" evidence="2">
    <location>
        <begin position="102"/>
        <end position="127"/>
    </location>
</feature>
<feature type="transmembrane region" description="Helical" evidence="2">
    <location>
        <begin position="15"/>
        <end position="34"/>
    </location>
</feature>
<evidence type="ECO:0000313" key="5">
    <source>
        <dbReference type="Proteomes" id="UP000234585"/>
    </source>
</evidence>
<feature type="transmembrane region" description="Helical" evidence="2">
    <location>
        <begin position="41"/>
        <end position="64"/>
    </location>
</feature>
<feature type="region of interest" description="Disordered" evidence="1">
    <location>
        <begin position="248"/>
        <end position="268"/>
    </location>
</feature>
<gene>
    <name evidence="4" type="ORF">BDW47DRAFT_103490</name>
</gene>
<name>A0A2I2FFD4_ASPCN</name>
<sequence length="268" mass="30311">MNNKAGDGVFRYRDGIAVAQVVFFSAAVLAALRLRWTRRIGWFCIGVLSIFRLVSASCMLQTIHHDTDNYWAAIFVCESLGVLLIIFLLLEMLERINKVIPVIHRYLFVVPQVITWIDIGISIGGFVAVKQKEHNQLLPTPYSRAGIAILFVIYLWQVGTFVAFWLRRKDFPLLEHRLLMSVAICVPILAIRIVYSLVFIITADMTWNAVKGDSTAYLMMTMLPEVAITAIATVTIFQIPPLGQQQKMESKRMGDTESHRGSQNIPLV</sequence>
<evidence type="ECO:0000256" key="1">
    <source>
        <dbReference type="SAM" id="MobiDB-lite"/>
    </source>
</evidence>
<evidence type="ECO:0000256" key="2">
    <source>
        <dbReference type="SAM" id="Phobius"/>
    </source>
</evidence>
<protein>
    <recommendedName>
        <fullName evidence="3">DUF7702 domain-containing protein</fullName>
    </recommendedName>
</protein>
<feature type="transmembrane region" description="Helical" evidence="2">
    <location>
        <begin position="70"/>
        <end position="90"/>
    </location>
</feature>
<keyword evidence="2" id="KW-1133">Transmembrane helix</keyword>
<dbReference type="RefSeq" id="XP_024673347.1">
    <property type="nucleotide sequence ID" value="XM_024812086.1"/>
</dbReference>
<dbReference type="GeneID" id="36519246"/>
<dbReference type="InterPro" id="IPR056119">
    <property type="entry name" value="DUF7702"/>
</dbReference>
<proteinExistence type="predicted"/>
<organism evidence="4 5">
    <name type="scientific">Aspergillus candidus</name>
    <dbReference type="NCBI Taxonomy" id="41067"/>
    <lineage>
        <taxon>Eukaryota</taxon>
        <taxon>Fungi</taxon>
        <taxon>Dikarya</taxon>
        <taxon>Ascomycota</taxon>
        <taxon>Pezizomycotina</taxon>
        <taxon>Eurotiomycetes</taxon>
        <taxon>Eurotiomycetidae</taxon>
        <taxon>Eurotiales</taxon>
        <taxon>Aspergillaceae</taxon>
        <taxon>Aspergillus</taxon>
        <taxon>Aspergillus subgen. Circumdati</taxon>
    </lineage>
</organism>
<dbReference type="EMBL" id="KZ559130">
    <property type="protein sequence ID" value="PLB39335.1"/>
    <property type="molecule type" value="Genomic_DNA"/>
</dbReference>
<evidence type="ECO:0000259" key="3">
    <source>
        <dbReference type="Pfam" id="PF24800"/>
    </source>
</evidence>
<keyword evidence="5" id="KW-1185">Reference proteome</keyword>
<feature type="domain" description="DUF7702" evidence="3">
    <location>
        <begin position="11"/>
        <end position="235"/>
    </location>
</feature>
<dbReference type="PANTHER" id="PTHR42109">
    <property type="entry name" value="UNPLACED GENOMIC SCAFFOLD UM_SCAF_CONTIG_1.265, WHOLE GENOME SHOTGUN SEQUENCE"/>
    <property type="match status" value="1"/>
</dbReference>
<keyword evidence="2" id="KW-0472">Membrane</keyword>
<keyword evidence="2" id="KW-0812">Transmembrane</keyword>
<evidence type="ECO:0000313" key="4">
    <source>
        <dbReference type="EMBL" id="PLB39335.1"/>
    </source>
</evidence>
<feature type="compositionally biased region" description="Basic and acidic residues" evidence="1">
    <location>
        <begin position="248"/>
        <end position="260"/>
    </location>
</feature>
<accession>A0A2I2FFD4</accession>
<feature type="transmembrane region" description="Helical" evidence="2">
    <location>
        <begin position="178"/>
        <end position="202"/>
    </location>
</feature>
<dbReference type="Proteomes" id="UP000234585">
    <property type="component" value="Unassembled WGS sequence"/>
</dbReference>